<reference evidence="2" key="2">
    <citation type="submission" date="2015-06" db="UniProtKB">
        <authorList>
            <consortium name="EnsemblProtists"/>
        </authorList>
    </citation>
    <scope>IDENTIFICATION</scope>
    <source>
        <strain evidence="2">Emoy2</strain>
    </source>
</reference>
<reference evidence="3" key="1">
    <citation type="journal article" date="2010" name="Science">
        <title>Signatures of adaptation to obligate biotrophy in the Hyaloperonospora arabidopsidis genome.</title>
        <authorList>
            <person name="Baxter L."/>
            <person name="Tripathy S."/>
            <person name="Ishaque N."/>
            <person name="Boot N."/>
            <person name="Cabral A."/>
            <person name="Kemen E."/>
            <person name="Thines M."/>
            <person name="Ah-Fong A."/>
            <person name="Anderson R."/>
            <person name="Badejoko W."/>
            <person name="Bittner-Eddy P."/>
            <person name="Boore J.L."/>
            <person name="Chibucos M.C."/>
            <person name="Coates M."/>
            <person name="Dehal P."/>
            <person name="Delehaunty K."/>
            <person name="Dong S."/>
            <person name="Downton P."/>
            <person name="Dumas B."/>
            <person name="Fabro G."/>
            <person name="Fronick C."/>
            <person name="Fuerstenberg S.I."/>
            <person name="Fulton L."/>
            <person name="Gaulin E."/>
            <person name="Govers F."/>
            <person name="Hughes L."/>
            <person name="Humphray S."/>
            <person name="Jiang R.H."/>
            <person name="Judelson H."/>
            <person name="Kamoun S."/>
            <person name="Kyung K."/>
            <person name="Meijer H."/>
            <person name="Minx P."/>
            <person name="Morris P."/>
            <person name="Nelson J."/>
            <person name="Phuntumart V."/>
            <person name="Qutob D."/>
            <person name="Rehmany A."/>
            <person name="Rougon-Cardoso A."/>
            <person name="Ryden P."/>
            <person name="Torto-Alalibo T."/>
            <person name="Studholme D."/>
            <person name="Wang Y."/>
            <person name="Win J."/>
            <person name="Wood J."/>
            <person name="Clifton S.W."/>
            <person name="Rogers J."/>
            <person name="Van den Ackerveken G."/>
            <person name="Jones J.D."/>
            <person name="McDowell J.M."/>
            <person name="Beynon J."/>
            <person name="Tyler B.M."/>
        </authorList>
    </citation>
    <scope>NUCLEOTIDE SEQUENCE [LARGE SCALE GENOMIC DNA]</scope>
    <source>
        <strain evidence="3">Emoy2</strain>
    </source>
</reference>
<organism evidence="2 3">
    <name type="scientific">Hyaloperonospora arabidopsidis (strain Emoy2)</name>
    <name type="common">Downy mildew agent</name>
    <name type="synonym">Peronospora arabidopsidis</name>
    <dbReference type="NCBI Taxonomy" id="559515"/>
    <lineage>
        <taxon>Eukaryota</taxon>
        <taxon>Sar</taxon>
        <taxon>Stramenopiles</taxon>
        <taxon>Oomycota</taxon>
        <taxon>Peronosporomycetes</taxon>
        <taxon>Peronosporales</taxon>
        <taxon>Peronosporaceae</taxon>
        <taxon>Hyaloperonospora</taxon>
    </lineage>
</organism>
<dbReference type="Proteomes" id="UP000011713">
    <property type="component" value="Unassembled WGS sequence"/>
</dbReference>
<feature type="compositionally biased region" description="Basic residues" evidence="1">
    <location>
        <begin position="255"/>
        <end position="265"/>
    </location>
</feature>
<proteinExistence type="predicted"/>
<dbReference type="eggNOG" id="KOG2261">
    <property type="taxonomic scope" value="Eukaryota"/>
</dbReference>
<dbReference type="InterPro" id="IPR024943">
    <property type="entry name" value="Enhancer_polycomb"/>
</dbReference>
<evidence type="ECO:0000313" key="2">
    <source>
        <dbReference type="EnsemblProtists" id="HpaP800952"/>
    </source>
</evidence>
<feature type="region of interest" description="Disordered" evidence="1">
    <location>
        <begin position="1"/>
        <end position="24"/>
    </location>
</feature>
<dbReference type="GO" id="GO:0035267">
    <property type="term" value="C:NuA4 histone acetyltransferase complex"/>
    <property type="evidence" value="ECO:0007669"/>
    <property type="project" value="InterPro"/>
</dbReference>
<dbReference type="EMBL" id="JH598179">
    <property type="status" value="NOT_ANNOTATED_CDS"/>
    <property type="molecule type" value="Genomic_DNA"/>
</dbReference>
<feature type="region of interest" description="Disordered" evidence="1">
    <location>
        <begin position="240"/>
        <end position="283"/>
    </location>
</feature>
<protein>
    <recommendedName>
        <fullName evidence="4">Enhancer of polycomb-like protein</fullName>
    </recommendedName>
</protein>
<dbReference type="OMA" id="YWAAKRQ"/>
<evidence type="ECO:0000256" key="1">
    <source>
        <dbReference type="SAM" id="MobiDB-lite"/>
    </source>
</evidence>
<evidence type="ECO:0000313" key="3">
    <source>
        <dbReference type="Proteomes" id="UP000011713"/>
    </source>
</evidence>
<dbReference type="InParanoid" id="M4B3V3"/>
<dbReference type="GO" id="GO:0006357">
    <property type="term" value="P:regulation of transcription by RNA polymerase II"/>
    <property type="evidence" value="ECO:0007669"/>
    <property type="project" value="InterPro"/>
</dbReference>
<dbReference type="EnsemblProtists" id="HpaT800952">
    <property type="protein sequence ID" value="HpaP800952"/>
    <property type="gene ID" value="HpaG800952"/>
</dbReference>
<accession>M4B3V3</accession>
<dbReference type="VEuPathDB" id="FungiDB:HpaG800952"/>
<dbReference type="STRING" id="559515.M4B3V3"/>
<sequence>MAIIRQEEDLEADEDGTGGSSQPHVTFRQLVAVLPRDEDPVGCEDLNAESQSVEVDLDLEDMRWLRRHPKYGVDGDPRYQLSQERFGQMLDALEKASALLNPNVMTLAEAEDVFARRLNMQKTPLNRVTCDVYAYWAAKRQRLRRPLLRRFWPQTPLNDTNPHSVFRPREKERYKLRKHRKNDLEGFRKLQQLRVDFERVRRLLDLVRRRERAKRLQLDFVDEIRRQAEHELVNRGPNAVTRKPMIPVDGEGERHKKKKKKKRRHRDGENGIFTGGTSLSGMKSDADIKPGQAAGAVEGPQIAPTFMEYDTSANFVMEDTTDTDGSLRNYSSPVYPSYPLSPPKLMAAIFQQPPKYRCRGRIGRGGRLVMDRIPVPSSRYYGPIEIMAPTLKVSPLIASGAQPGTTTPESCGSSLPIANSELGVATSQGAVFVQELSIHPLMHKIYQVTSKRMDEIYGMSDSEDEYVELLSSSVYETPTVPTTNSSGKGLVSDMHAGPDRKVKFTLNM</sequence>
<evidence type="ECO:0008006" key="4">
    <source>
        <dbReference type="Google" id="ProtNLM"/>
    </source>
</evidence>
<dbReference type="HOGENOM" id="CLU_035288_1_0_1"/>
<dbReference type="PANTHER" id="PTHR14898">
    <property type="entry name" value="ENHANCER OF POLYCOMB"/>
    <property type="match status" value="1"/>
</dbReference>
<dbReference type="AlphaFoldDB" id="M4B3V3"/>
<keyword evidence="3" id="KW-1185">Reference proteome</keyword>
<name>M4B3V3_HYAAE</name>